<proteinExistence type="predicted"/>
<feature type="non-terminal residue" evidence="2">
    <location>
        <position position="1"/>
    </location>
</feature>
<reference evidence="2" key="1">
    <citation type="journal article" date="2015" name="Sci. Rep.">
        <title>The power of single molecule real-time sequencing technology in the de novo assembly of a eukaryotic genome.</title>
        <authorList>
            <person name="Sakai H."/>
            <person name="Naito K."/>
            <person name="Ogiso-Tanaka E."/>
            <person name="Takahashi Y."/>
            <person name="Iseki K."/>
            <person name="Muto C."/>
            <person name="Satou K."/>
            <person name="Teruya K."/>
            <person name="Shiroma A."/>
            <person name="Shimoji M."/>
            <person name="Hirano T."/>
            <person name="Itoh T."/>
            <person name="Kaga A."/>
            <person name="Tomooka N."/>
        </authorList>
    </citation>
    <scope>NUCLEOTIDE SEQUENCE</scope>
</reference>
<name>A0A0S3TDP3_PHAAN</name>
<evidence type="ECO:0000313" key="2">
    <source>
        <dbReference type="EMBL" id="BAU03250.1"/>
    </source>
</evidence>
<dbReference type="AlphaFoldDB" id="A0A0S3TDP3"/>
<organism evidence="2">
    <name type="scientific">Vigna angularis var. angularis</name>
    <dbReference type="NCBI Taxonomy" id="157739"/>
    <lineage>
        <taxon>Eukaryota</taxon>
        <taxon>Viridiplantae</taxon>
        <taxon>Streptophyta</taxon>
        <taxon>Embryophyta</taxon>
        <taxon>Tracheophyta</taxon>
        <taxon>Spermatophyta</taxon>
        <taxon>Magnoliopsida</taxon>
        <taxon>eudicotyledons</taxon>
        <taxon>Gunneridae</taxon>
        <taxon>Pentapetalae</taxon>
        <taxon>rosids</taxon>
        <taxon>fabids</taxon>
        <taxon>Fabales</taxon>
        <taxon>Fabaceae</taxon>
        <taxon>Papilionoideae</taxon>
        <taxon>50 kb inversion clade</taxon>
        <taxon>NPAAA clade</taxon>
        <taxon>indigoferoid/millettioid clade</taxon>
        <taxon>Phaseoleae</taxon>
        <taxon>Vigna</taxon>
    </lineage>
</organism>
<gene>
    <name evidence="2" type="primary">Vigan.UMG054600</name>
    <name evidence="2" type="ORF">VIGAN_UM054600</name>
</gene>
<feature type="signal peptide" evidence="1">
    <location>
        <begin position="1"/>
        <end position="23"/>
    </location>
</feature>
<feature type="chain" id="PRO_5006619062" evidence="1">
    <location>
        <begin position="24"/>
        <end position="78"/>
    </location>
</feature>
<protein>
    <submittedName>
        <fullName evidence="2">Uncharacterized protein</fullName>
    </submittedName>
</protein>
<accession>A0A0S3TDP3</accession>
<evidence type="ECO:0000256" key="1">
    <source>
        <dbReference type="SAM" id="SignalP"/>
    </source>
</evidence>
<sequence length="78" mass="9084">FTFPLTLIPLFLFVSLLSSRSHSHSSHAVALRLIPLFTFPLTLIPLTQWLRCLFPLTLRCLFPLTQWLRCLFLEISEV</sequence>
<dbReference type="EMBL" id="AP015168">
    <property type="protein sequence ID" value="BAU03250.1"/>
    <property type="molecule type" value="Genomic_DNA"/>
</dbReference>
<keyword evidence="1" id="KW-0732">Signal</keyword>